<evidence type="ECO:0000313" key="7">
    <source>
        <dbReference type="Proteomes" id="UP000615755"/>
    </source>
</evidence>
<dbReference type="SUPFAM" id="SSF48452">
    <property type="entry name" value="TPR-like"/>
    <property type="match status" value="2"/>
</dbReference>
<dbReference type="SMART" id="SM00028">
    <property type="entry name" value="TPR"/>
    <property type="match status" value="6"/>
</dbReference>
<comment type="caution">
    <text evidence="6">The sequence shown here is derived from an EMBL/GenBank/DDBJ whole genome shotgun (WGS) entry which is preliminary data.</text>
</comment>
<keyword evidence="3" id="KW-0802">TPR repeat</keyword>
<keyword evidence="4" id="KW-1133">Transmembrane helix</keyword>
<dbReference type="PROSITE" id="PS50109">
    <property type="entry name" value="HIS_KIN"/>
    <property type="match status" value="1"/>
</dbReference>
<dbReference type="Pfam" id="PF13424">
    <property type="entry name" value="TPR_12"/>
    <property type="match status" value="1"/>
</dbReference>
<dbReference type="InterPro" id="IPR019734">
    <property type="entry name" value="TPR_rpt"/>
</dbReference>
<gene>
    <name evidence="6" type="ORF">PAUR_a1264</name>
</gene>
<dbReference type="PRINTS" id="PR00344">
    <property type="entry name" value="BCTRLSENSOR"/>
</dbReference>
<feature type="repeat" description="TPR" evidence="3">
    <location>
        <begin position="158"/>
        <end position="191"/>
    </location>
</feature>
<evidence type="ECO:0000256" key="2">
    <source>
        <dbReference type="ARBA" id="ARBA00012438"/>
    </source>
</evidence>
<dbReference type="SUPFAM" id="SSF55874">
    <property type="entry name" value="ATPase domain of HSP90 chaperone/DNA topoisomerase II/histidine kinase"/>
    <property type="match status" value="1"/>
</dbReference>
<sequence length="606" mass="68232">MKYAKTWALVLVDRLEEALRELAQCKVLDAELEESLLFFYYGLTATIFNRIEMYELALEHYLDGYRISIENERDVDIRLAENNIGTVYLAMGHLQQAEHYFDLFYQDALERKDDPMSSLALTNLGKLAFVRGNTELAYRHFQGALETQKAINFNYFSSESHYYLGKIYRQRGQVNNALTHLNTAINIAKESDSLSYSIAPIIGKARLLLDLERYEQALKDVKQSISMAIKFKRHKSLAEAYLLQASIYTQLQQFDLALKATKQYADVKVTLSEWQSKVSVAYYLAEVDVTSKELDIANLTKENVIRELSNKAIKRQFILFVVAAVVIAGLLVFFLHRIRGKNQLQAKTLKKLKETQQQLIEAEKLSALTIIVSGMAHQLNTPLGIVVTSTSIVTERLQYIKCAINEKKLTQKMLSDFIEQSADALILVRNNSSKAAGLVEKFKLIATTLTGMESTSIDLRAFINDKLAGLLGKYKCGVTTNIEGDTVHIEGYPELLLNALDQLVDNSVHHGFSQRSDNQINITIDVKEGWVTITYEDNGVGIENDQLSQIFTPFYTSSIQDGNLGIGLNIVYNSIAVLMGGEVSAQPTEQGAKFVMEFSQVIKEAE</sequence>
<dbReference type="PROSITE" id="PS50005">
    <property type="entry name" value="TPR"/>
    <property type="match status" value="1"/>
</dbReference>
<dbReference type="SMART" id="SM00387">
    <property type="entry name" value="HATPase_c"/>
    <property type="match status" value="1"/>
</dbReference>
<evidence type="ECO:0000256" key="4">
    <source>
        <dbReference type="SAM" id="Phobius"/>
    </source>
</evidence>
<dbReference type="PANTHER" id="PTHR43065:SF47">
    <property type="match status" value="1"/>
</dbReference>
<dbReference type="Gene3D" id="3.30.565.10">
    <property type="entry name" value="Histidine kinase-like ATPase, C-terminal domain"/>
    <property type="match status" value="1"/>
</dbReference>
<dbReference type="InterPro" id="IPR003594">
    <property type="entry name" value="HATPase_dom"/>
</dbReference>
<feature type="transmembrane region" description="Helical" evidence="4">
    <location>
        <begin position="317"/>
        <end position="335"/>
    </location>
</feature>
<protein>
    <recommendedName>
        <fullName evidence="2">histidine kinase</fullName>
        <ecNumber evidence="2">2.7.13.3</ecNumber>
    </recommendedName>
</protein>
<evidence type="ECO:0000259" key="5">
    <source>
        <dbReference type="PROSITE" id="PS50109"/>
    </source>
</evidence>
<dbReference type="InterPro" id="IPR036890">
    <property type="entry name" value="HATPase_C_sf"/>
</dbReference>
<dbReference type="PANTHER" id="PTHR43065">
    <property type="entry name" value="SENSOR HISTIDINE KINASE"/>
    <property type="match status" value="1"/>
</dbReference>
<dbReference type="EC" id="2.7.13.3" evidence="2"/>
<evidence type="ECO:0000256" key="1">
    <source>
        <dbReference type="ARBA" id="ARBA00000085"/>
    </source>
</evidence>
<comment type="catalytic activity">
    <reaction evidence="1">
        <text>ATP + protein L-histidine = ADP + protein N-phospho-L-histidine.</text>
        <dbReference type="EC" id="2.7.13.3"/>
    </reaction>
</comment>
<proteinExistence type="predicted"/>
<keyword evidence="7" id="KW-1185">Reference proteome</keyword>
<keyword evidence="4" id="KW-0812">Transmembrane</keyword>
<reference evidence="6 7" key="1">
    <citation type="submission" date="2015-03" db="EMBL/GenBank/DDBJ databases">
        <title>Genome sequence of Pseudoalteromonas aurantia.</title>
        <authorList>
            <person name="Xie B.-B."/>
            <person name="Rong J.-C."/>
            <person name="Qin Q.-L."/>
            <person name="Zhang Y.-Z."/>
        </authorList>
    </citation>
    <scope>NUCLEOTIDE SEQUENCE [LARGE SCALE GENOMIC DNA]</scope>
    <source>
        <strain evidence="6 7">208</strain>
    </source>
</reference>
<keyword evidence="4" id="KW-0472">Membrane</keyword>
<evidence type="ECO:0000313" key="6">
    <source>
        <dbReference type="EMBL" id="MBE0367814.1"/>
    </source>
</evidence>
<dbReference type="EMBL" id="AQGV01000012">
    <property type="protein sequence ID" value="MBE0367814.1"/>
    <property type="molecule type" value="Genomic_DNA"/>
</dbReference>
<organism evidence="6 7">
    <name type="scientific">Pseudoalteromonas aurantia 208</name>
    <dbReference type="NCBI Taxonomy" id="1314867"/>
    <lineage>
        <taxon>Bacteria</taxon>
        <taxon>Pseudomonadati</taxon>
        <taxon>Pseudomonadota</taxon>
        <taxon>Gammaproteobacteria</taxon>
        <taxon>Alteromonadales</taxon>
        <taxon>Pseudoalteromonadaceae</taxon>
        <taxon>Pseudoalteromonas</taxon>
    </lineage>
</organism>
<feature type="domain" description="Histidine kinase" evidence="5">
    <location>
        <begin position="374"/>
        <end position="602"/>
    </location>
</feature>
<dbReference type="Pfam" id="PF02518">
    <property type="entry name" value="HATPase_c"/>
    <property type="match status" value="1"/>
</dbReference>
<accession>A0ABR9EA02</accession>
<evidence type="ECO:0000256" key="3">
    <source>
        <dbReference type="PROSITE-ProRule" id="PRU00339"/>
    </source>
</evidence>
<name>A0ABR9EA02_9GAMM</name>
<dbReference type="Proteomes" id="UP000615755">
    <property type="component" value="Unassembled WGS sequence"/>
</dbReference>
<dbReference type="Gene3D" id="1.10.287.130">
    <property type="match status" value="1"/>
</dbReference>
<dbReference type="InterPro" id="IPR005467">
    <property type="entry name" value="His_kinase_dom"/>
</dbReference>
<dbReference type="CDD" id="cd00075">
    <property type="entry name" value="HATPase"/>
    <property type="match status" value="1"/>
</dbReference>
<dbReference type="InterPro" id="IPR011990">
    <property type="entry name" value="TPR-like_helical_dom_sf"/>
</dbReference>
<dbReference type="Gene3D" id="1.25.40.10">
    <property type="entry name" value="Tetratricopeptide repeat domain"/>
    <property type="match status" value="3"/>
</dbReference>
<dbReference type="InterPro" id="IPR004358">
    <property type="entry name" value="Sig_transdc_His_kin-like_C"/>
</dbReference>